<feature type="domain" description="TCP" evidence="7">
    <location>
        <begin position="86"/>
        <end position="140"/>
    </location>
</feature>
<name>A0A251SE71_HELAN</name>
<comment type="subcellular location">
    <subcellularLocation>
        <location evidence="1">Nucleus</location>
    </subcellularLocation>
</comment>
<feature type="region of interest" description="Disordered" evidence="6">
    <location>
        <begin position="1"/>
        <end position="75"/>
    </location>
</feature>
<keyword evidence="2" id="KW-0805">Transcription regulation</keyword>
<sequence>MASINPTRTNNNDSDDDDDVSHTGILSASDPLLRDPSAYTITPVHHSPPVTEPFKQEPPENETPLPIVPMTSSNHQLTVAVPRRTSKDRHTKVEGRGRRIRMPATCAARIFQLTRELGHKSDGETIRWLLEHAEPAIIEATGTGTVPAIAVNVNGTLKIPTTPSNGSEEQEGGVKRRKRACNSEFYDVNDDSAGSNVTNFSNFAPVAPIAPTGLVPVWTMGGPVNAGGGFFVIPQSGAVGSASAQPQLWAIPAGATTVFNMAARPISSFVSAMQPAGGSGAEPSNSGEEKLGTVSTAMAPSSSSVTTAATAQAQMLRDFSLEVYDKRELQFMTDDNPSKTSS</sequence>
<dbReference type="InterPro" id="IPR017887">
    <property type="entry name" value="TF_TCP_subgr"/>
</dbReference>
<evidence type="ECO:0000313" key="10">
    <source>
        <dbReference type="Proteomes" id="UP000215914"/>
    </source>
</evidence>
<evidence type="ECO:0000256" key="6">
    <source>
        <dbReference type="SAM" id="MobiDB-lite"/>
    </source>
</evidence>
<evidence type="ECO:0000256" key="3">
    <source>
        <dbReference type="ARBA" id="ARBA00023125"/>
    </source>
</evidence>
<reference evidence="8 10" key="1">
    <citation type="journal article" date="2017" name="Nature">
        <title>The sunflower genome provides insights into oil metabolism, flowering and Asterid evolution.</title>
        <authorList>
            <person name="Badouin H."/>
            <person name="Gouzy J."/>
            <person name="Grassa C.J."/>
            <person name="Murat F."/>
            <person name="Staton S.E."/>
            <person name="Cottret L."/>
            <person name="Lelandais-Briere C."/>
            <person name="Owens G.L."/>
            <person name="Carrere S."/>
            <person name="Mayjonade B."/>
            <person name="Legrand L."/>
            <person name="Gill N."/>
            <person name="Kane N.C."/>
            <person name="Bowers J.E."/>
            <person name="Hubner S."/>
            <person name="Bellec A."/>
            <person name="Berard A."/>
            <person name="Berges H."/>
            <person name="Blanchet N."/>
            <person name="Boniface M.C."/>
            <person name="Brunel D."/>
            <person name="Catrice O."/>
            <person name="Chaidir N."/>
            <person name="Claudel C."/>
            <person name="Donnadieu C."/>
            <person name="Faraut T."/>
            <person name="Fievet G."/>
            <person name="Helmstetter N."/>
            <person name="King M."/>
            <person name="Knapp S.J."/>
            <person name="Lai Z."/>
            <person name="Le Paslier M.C."/>
            <person name="Lippi Y."/>
            <person name="Lorenzon L."/>
            <person name="Mandel J.R."/>
            <person name="Marage G."/>
            <person name="Marchand G."/>
            <person name="Marquand E."/>
            <person name="Bret-Mestries E."/>
            <person name="Morien E."/>
            <person name="Nambeesan S."/>
            <person name="Nguyen T."/>
            <person name="Pegot-Espagnet P."/>
            <person name="Pouilly N."/>
            <person name="Raftis F."/>
            <person name="Sallet E."/>
            <person name="Schiex T."/>
            <person name="Thomas J."/>
            <person name="Vandecasteele C."/>
            <person name="Vares D."/>
            <person name="Vear F."/>
            <person name="Vautrin S."/>
            <person name="Crespi M."/>
            <person name="Mangin B."/>
            <person name="Burke J.M."/>
            <person name="Salse J."/>
            <person name="Munos S."/>
            <person name="Vincourt P."/>
            <person name="Rieseberg L.H."/>
            <person name="Langlade N.B."/>
        </authorList>
    </citation>
    <scope>NUCLEOTIDE SEQUENCE [LARGE SCALE GENOMIC DNA]</scope>
    <source>
        <strain evidence="10">cv. SF193</strain>
        <tissue evidence="8">Leaves</tissue>
    </source>
</reference>
<dbReference type="InterPro" id="IPR005333">
    <property type="entry name" value="Transcription_factor_TCP"/>
</dbReference>
<evidence type="ECO:0000256" key="2">
    <source>
        <dbReference type="ARBA" id="ARBA00023015"/>
    </source>
</evidence>
<evidence type="ECO:0000256" key="5">
    <source>
        <dbReference type="ARBA" id="ARBA00023242"/>
    </source>
</evidence>
<keyword evidence="4" id="KW-0804">Transcription</keyword>
<keyword evidence="10" id="KW-1185">Reference proteome</keyword>
<evidence type="ECO:0000256" key="4">
    <source>
        <dbReference type="ARBA" id="ARBA00023163"/>
    </source>
</evidence>
<reference evidence="8" key="3">
    <citation type="submission" date="2020-06" db="EMBL/GenBank/DDBJ databases">
        <title>Helianthus annuus Genome sequencing and assembly Release 2.</title>
        <authorList>
            <person name="Gouzy J."/>
            <person name="Langlade N."/>
            <person name="Munos S."/>
        </authorList>
    </citation>
    <scope>NUCLEOTIDE SEQUENCE</scope>
    <source>
        <tissue evidence="8">Leaves</tissue>
    </source>
</reference>
<dbReference type="AlphaFoldDB" id="A0A251SE71"/>
<dbReference type="OrthoDB" id="1928965at2759"/>
<keyword evidence="3" id="KW-0238">DNA-binding</keyword>
<feature type="compositionally biased region" description="Low complexity" evidence="6">
    <location>
        <begin position="293"/>
        <end position="305"/>
    </location>
</feature>
<dbReference type="PANTHER" id="PTHR31072:SF1">
    <property type="entry name" value="TRANSCRIPTION FACTOR TCP9"/>
    <property type="match status" value="1"/>
</dbReference>
<dbReference type="GO" id="GO:0003700">
    <property type="term" value="F:DNA-binding transcription factor activity"/>
    <property type="evidence" value="ECO:0000318"/>
    <property type="project" value="GO_Central"/>
</dbReference>
<reference evidence="9" key="2">
    <citation type="submission" date="2017-02" db="EMBL/GenBank/DDBJ databases">
        <title>Sunflower complete genome.</title>
        <authorList>
            <person name="Langlade N."/>
            <person name="Munos S."/>
        </authorList>
    </citation>
    <scope>NUCLEOTIDE SEQUENCE [LARGE SCALE GENOMIC DNA]</scope>
    <source>
        <tissue evidence="9">Leaves</tissue>
    </source>
</reference>
<dbReference type="PANTHER" id="PTHR31072">
    <property type="entry name" value="TRANSCRIPTION FACTOR TCP4-RELATED"/>
    <property type="match status" value="1"/>
</dbReference>
<dbReference type="InParanoid" id="A0A251SE71"/>
<evidence type="ECO:0000313" key="9">
    <source>
        <dbReference type="EMBL" id="OTF95730.1"/>
    </source>
</evidence>
<dbReference type="FunCoup" id="A0A251SE71">
    <property type="interactions" value="19"/>
</dbReference>
<dbReference type="GO" id="GO:0043565">
    <property type="term" value="F:sequence-specific DNA binding"/>
    <property type="evidence" value="ECO:0000318"/>
    <property type="project" value="GO_Central"/>
</dbReference>
<keyword evidence="5" id="KW-0539">Nucleus</keyword>
<dbReference type="PROSITE" id="PS51369">
    <property type="entry name" value="TCP"/>
    <property type="match status" value="1"/>
</dbReference>
<proteinExistence type="predicted"/>
<dbReference type="Gramene" id="mRNA:HanXRQr2_Chr15g0707871">
    <property type="protein sequence ID" value="CDS:HanXRQr2_Chr15g0707871.1"/>
    <property type="gene ID" value="HanXRQr2_Chr15g0707871"/>
</dbReference>
<dbReference type="Pfam" id="PF03634">
    <property type="entry name" value="TCP"/>
    <property type="match status" value="1"/>
</dbReference>
<dbReference type="EMBL" id="CM007904">
    <property type="protein sequence ID" value="OTF95730.1"/>
    <property type="molecule type" value="Genomic_DNA"/>
</dbReference>
<dbReference type="OMA" id="SGPFFMF"/>
<evidence type="ECO:0000256" key="1">
    <source>
        <dbReference type="ARBA" id="ARBA00004123"/>
    </source>
</evidence>
<feature type="region of interest" description="Disordered" evidence="6">
    <location>
        <begin position="273"/>
        <end position="305"/>
    </location>
</feature>
<gene>
    <name evidence="9" type="ORF">HannXRQ_Chr15g0486311</name>
    <name evidence="8" type="ORF">HanXRQr2_Chr15g0707871</name>
</gene>
<organism evidence="9 10">
    <name type="scientific">Helianthus annuus</name>
    <name type="common">Common sunflower</name>
    <dbReference type="NCBI Taxonomy" id="4232"/>
    <lineage>
        <taxon>Eukaryota</taxon>
        <taxon>Viridiplantae</taxon>
        <taxon>Streptophyta</taxon>
        <taxon>Embryophyta</taxon>
        <taxon>Tracheophyta</taxon>
        <taxon>Spermatophyta</taxon>
        <taxon>Magnoliopsida</taxon>
        <taxon>eudicotyledons</taxon>
        <taxon>Gunneridae</taxon>
        <taxon>Pentapetalae</taxon>
        <taxon>asterids</taxon>
        <taxon>campanulids</taxon>
        <taxon>Asterales</taxon>
        <taxon>Asteraceae</taxon>
        <taxon>Asteroideae</taxon>
        <taxon>Heliantheae alliance</taxon>
        <taxon>Heliantheae</taxon>
        <taxon>Helianthus</taxon>
    </lineage>
</organism>
<protein>
    <submittedName>
        <fullName evidence="9">Putative TCP family transcription factor</fullName>
    </submittedName>
    <submittedName>
        <fullName evidence="8">Transcription factor TCP family</fullName>
    </submittedName>
</protein>
<accession>A0A251SE71</accession>
<evidence type="ECO:0000259" key="7">
    <source>
        <dbReference type="PROSITE" id="PS51369"/>
    </source>
</evidence>
<dbReference type="STRING" id="4232.A0A251SE71"/>
<dbReference type="Proteomes" id="UP000215914">
    <property type="component" value="Chromosome 15"/>
</dbReference>
<dbReference type="EMBL" id="MNCJ02000330">
    <property type="protein sequence ID" value="KAF5765795.1"/>
    <property type="molecule type" value="Genomic_DNA"/>
</dbReference>
<evidence type="ECO:0000313" key="8">
    <source>
        <dbReference type="EMBL" id="KAF5765795.1"/>
    </source>
</evidence>
<dbReference type="GO" id="GO:0005634">
    <property type="term" value="C:nucleus"/>
    <property type="evidence" value="ECO:0000318"/>
    <property type="project" value="GO_Central"/>
</dbReference>